<sequence>MFKNMDSDNSGTITAEELRQGLLQQGTKLSEAEVKQLLEAADADGNGTIDYDEFITATMHLNRMDREEHLFTAFQYFDKDNSGYITKEELEQALKEKGFYETKDIKEIISEADADNDGRINYEEFVAMMRKSSPEPANPKKRRVVGLRGFDISFPEFFLFWQIRVTSNSAYIRCTFSTTIYKPFSGFRVGGDGDDCSAWRLGKEGGNFKPFFIRLCSLFIIMKKDLSESEESNNPVTDITPATRIGSMSFTQETLPQSNLLPFSSDRFENWGLIMALRRNFYFKLRELSIFDRGGNGALTFDMEYARRSRTNNRQINELRAAVNAHASDPELRVIVDGVAACFDGNIQVEVVGSGRQIHQIDVIENLAAIGRSTGFSNWSSNWWEFATSSNLLNRQRMPFSQGMEVYSSHWLRLCRVLGPLDHQADKLRQQLCSKMHRILTTRQSGLSSSRHK</sequence>
<feature type="domain" description="EF-hand" evidence="4">
    <location>
        <begin position="29"/>
        <end position="64"/>
    </location>
</feature>
<evidence type="ECO:0000256" key="3">
    <source>
        <dbReference type="ARBA" id="ARBA00022837"/>
    </source>
</evidence>
<dbReference type="FunFam" id="1.10.238.10:FF:000001">
    <property type="entry name" value="Calmodulin 1"/>
    <property type="match status" value="1"/>
</dbReference>
<accession>A0A835QUR1</accession>
<dbReference type="Proteomes" id="UP000636800">
    <property type="component" value="Chromosome 6"/>
</dbReference>
<dbReference type="PANTHER" id="PTHR45942">
    <property type="entry name" value="PROTEIN PHOSPATASE 3 REGULATORY SUBUNIT B ALPHA ISOFORM TYPE 1"/>
    <property type="match status" value="1"/>
</dbReference>
<keyword evidence="6" id="KW-1185">Reference proteome</keyword>
<name>A0A835QUR1_VANPL</name>
<feature type="domain" description="EF-hand" evidence="4">
    <location>
        <begin position="1"/>
        <end position="28"/>
    </location>
</feature>
<dbReference type="SMART" id="SM00054">
    <property type="entry name" value="EFh"/>
    <property type="match status" value="4"/>
</dbReference>
<feature type="domain" description="EF-hand" evidence="4">
    <location>
        <begin position="101"/>
        <end position="135"/>
    </location>
</feature>
<evidence type="ECO:0000256" key="1">
    <source>
        <dbReference type="ARBA" id="ARBA00022723"/>
    </source>
</evidence>
<gene>
    <name evidence="5" type="ORF">HPP92_014337</name>
</gene>
<feature type="domain" description="EF-hand" evidence="4">
    <location>
        <begin position="65"/>
        <end position="100"/>
    </location>
</feature>
<dbReference type="Gene3D" id="1.10.238.10">
    <property type="entry name" value="EF-hand"/>
    <property type="match status" value="2"/>
</dbReference>
<dbReference type="OrthoDB" id="5600002at2759"/>
<organism evidence="5 6">
    <name type="scientific">Vanilla planifolia</name>
    <name type="common">Vanilla</name>
    <dbReference type="NCBI Taxonomy" id="51239"/>
    <lineage>
        <taxon>Eukaryota</taxon>
        <taxon>Viridiplantae</taxon>
        <taxon>Streptophyta</taxon>
        <taxon>Embryophyta</taxon>
        <taxon>Tracheophyta</taxon>
        <taxon>Spermatophyta</taxon>
        <taxon>Magnoliopsida</taxon>
        <taxon>Liliopsida</taxon>
        <taxon>Asparagales</taxon>
        <taxon>Orchidaceae</taxon>
        <taxon>Vanilloideae</taxon>
        <taxon>Vanilleae</taxon>
        <taxon>Vanilla</taxon>
    </lineage>
</organism>
<dbReference type="AlphaFoldDB" id="A0A835QUR1"/>
<protein>
    <recommendedName>
        <fullName evidence="4">EF-hand domain-containing protein</fullName>
    </recommendedName>
</protein>
<dbReference type="Pfam" id="PF13499">
    <property type="entry name" value="EF-hand_7"/>
    <property type="match status" value="2"/>
</dbReference>
<evidence type="ECO:0000313" key="6">
    <source>
        <dbReference type="Proteomes" id="UP000636800"/>
    </source>
</evidence>
<comment type="caution">
    <text evidence="5">The sequence shown here is derived from an EMBL/GenBank/DDBJ whole genome shotgun (WGS) entry which is preliminary data.</text>
</comment>
<dbReference type="PROSITE" id="PS00018">
    <property type="entry name" value="EF_HAND_1"/>
    <property type="match status" value="4"/>
</dbReference>
<dbReference type="InterPro" id="IPR018247">
    <property type="entry name" value="EF_Hand_1_Ca_BS"/>
</dbReference>
<dbReference type="InterPro" id="IPR011992">
    <property type="entry name" value="EF-hand-dom_pair"/>
</dbReference>
<keyword evidence="2" id="KW-0677">Repeat</keyword>
<dbReference type="PROSITE" id="PS50222">
    <property type="entry name" value="EF_HAND_2"/>
    <property type="match status" value="4"/>
</dbReference>
<dbReference type="InterPro" id="IPR002048">
    <property type="entry name" value="EF_hand_dom"/>
</dbReference>
<keyword evidence="3" id="KW-0106">Calcium</keyword>
<evidence type="ECO:0000313" key="5">
    <source>
        <dbReference type="EMBL" id="KAG0477496.1"/>
    </source>
</evidence>
<dbReference type="GO" id="GO:0005509">
    <property type="term" value="F:calcium ion binding"/>
    <property type="evidence" value="ECO:0007669"/>
    <property type="project" value="InterPro"/>
</dbReference>
<reference evidence="5 6" key="1">
    <citation type="journal article" date="2020" name="Nat. Food">
        <title>A phased Vanilla planifolia genome enables genetic improvement of flavour and production.</title>
        <authorList>
            <person name="Hasing T."/>
            <person name="Tang H."/>
            <person name="Brym M."/>
            <person name="Khazi F."/>
            <person name="Huang T."/>
            <person name="Chambers A.H."/>
        </authorList>
    </citation>
    <scope>NUCLEOTIDE SEQUENCE [LARGE SCALE GENOMIC DNA]</scope>
    <source>
        <tissue evidence="5">Leaf</tissue>
    </source>
</reference>
<evidence type="ECO:0000259" key="4">
    <source>
        <dbReference type="PROSITE" id="PS50222"/>
    </source>
</evidence>
<keyword evidence="1" id="KW-0479">Metal-binding</keyword>
<dbReference type="SUPFAM" id="SSF47473">
    <property type="entry name" value="EF-hand"/>
    <property type="match status" value="1"/>
</dbReference>
<dbReference type="EMBL" id="JADCNL010000006">
    <property type="protein sequence ID" value="KAG0477496.1"/>
    <property type="molecule type" value="Genomic_DNA"/>
</dbReference>
<proteinExistence type="predicted"/>
<evidence type="ECO:0000256" key="2">
    <source>
        <dbReference type="ARBA" id="ARBA00022737"/>
    </source>
</evidence>